<feature type="region of interest" description="Disordered" evidence="1">
    <location>
        <begin position="61"/>
        <end position="144"/>
    </location>
</feature>
<protein>
    <submittedName>
        <fullName evidence="4">Cilia- and flagella-associated protein 299</fullName>
    </submittedName>
</protein>
<gene>
    <name evidence="2" type="ORF">SSLN_LOCUS4094</name>
</gene>
<proteinExistence type="predicted"/>
<evidence type="ECO:0000313" key="3">
    <source>
        <dbReference type="Proteomes" id="UP000275846"/>
    </source>
</evidence>
<evidence type="ECO:0000313" key="2">
    <source>
        <dbReference type="EMBL" id="VDL90479.1"/>
    </source>
</evidence>
<name>A0A183SIP6_SCHSO</name>
<dbReference type="WBParaSite" id="SSLN_0000423801-mRNA-1">
    <property type="protein sequence ID" value="SSLN_0000423801-mRNA-1"/>
    <property type="gene ID" value="SSLN_0000423801"/>
</dbReference>
<dbReference type="AlphaFoldDB" id="A0A183SIP6"/>
<accession>A0A183SIP6</accession>
<reference evidence="4" key="1">
    <citation type="submission" date="2016-06" db="UniProtKB">
        <authorList>
            <consortium name="WormBaseParasite"/>
        </authorList>
    </citation>
    <scope>IDENTIFICATION</scope>
</reference>
<feature type="compositionally biased region" description="Basic and acidic residues" evidence="1">
    <location>
        <begin position="122"/>
        <end position="137"/>
    </location>
</feature>
<evidence type="ECO:0000256" key="1">
    <source>
        <dbReference type="SAM" id="MobiDB-lite"/>
    </source>
</evidence>
<feature type="compositionally biased region" description="Basic residues" evidence="1">
    <location>
        <begin position="98"/>
        <end position="110"/>
    </location>
</feature>
<feature type="compositionally biased region" description="Low complexity" evidence="1">
    <location>
        <begin position="111"/>
        <end position="121"/>
    </location>
</feature>
<organism evidence="4">
    <name type="scientific">Schistocephalus solidus</name>
    <name type="common">Tapeworm</name>
    <dbReference type="NCBI Taxonomy" id="70667"/>
    <lineage>
        <taxon>Eukaryota</taxon>
        <taxon>Metazoa</taxon>
        <taxon>Spiralia</taxon>
        <taxon>Lophotrochozoa</taxon>
        <taxon>Platyhelminthes</taxon>
        <taxon>Cestoda</taxon>
        <taxon>Eucestoda</taxon>
        <taxon>Diphyllobothriidea</taxon>
        <taxon>Diphyllobothriidae</taxon>
        <taxon>Schistocephalus</taxon>
    </lineage>
</organism>
<evidence type="ECO:0000313" key="4">
    <source>
        <dbReference type="WBParaSite" id="SSLN_0000423801-mRNA-1"/>
    </source>
</evidence>
<dbReference type="EMBL" id="UYSU01032743">
    <property type="protein sequence ID" value="VDL90479.1"/>
    <property type="molecule type" value="Genomic_DNA"/>
</dbReference>
<keyword evidence="3" id="KW-1185">Reference proteome</keyword>
<dbReference type="Proteomes" id="UP000275846">
    <property type="component" value="Unassembled WGS sequence"/>
</dbReference>
<dbReference type="OrthoDB" id="4062651at2759"/>
<reference evidence="2 3" key="2">
    <citation type="submission" date="2018-11" db="EMBL/GenBank/DDBJ databases">
        <authorList>
            <consortium name="Pathogen Informatics"/>
        </authorList>
    </citation>
    <scope>NUCLEOTIDE SEQUENCE [LARGE SCALE GENOMIC DNA]</scope>
    <source>
        <strain evidence="2 3">NST_G2</strain>
    </source>
</reference>
<sequence>MSLPIARDHAFFARVPWRSLVGLCGPNLTKFRTQESAEKHQAGGIVHDPCHYKADPAFIQRYGSCPKPKPKQQKRMTSYSSSSSSNRKITAPNVSALRNRHALKQKRKTGRNLSESNSTSSSERRARGITGRRENARHLRQSVH</sequence>